<evidence type="ECO:0000256" key="1">
    <source>
        <dbReference type="ARBA" id="ARBA00005194"/>
    </source>
</evidence>
<dbReference type="GO" id="GO:0004315">
    <property type="term" value="F:3-oxoacyl-[acyl-carrier-protein] synthase activity"/>
    <property type="evidence" value="ECO:0007669"/>
    <property type="project" value="UniProtKB-UniRule"/>
</dbReference>
<dbReference type="GO" id="GO:0005829">
    <property type="term" value="C:cytosol"/>
    <property type="evidence" value="ECO:0007669"/>
    <property type="project" value="TreeGrafter"/>
</dbReference>
<keyword evidence="6 14" id="KW-0808">Transferase</keyword>
<dbReference type="AlphaFoldDB" id="A0A2A9HET7"/>
<dbReference type="InterPro" id="IPR014031">
    <property type="entry name" value="Ketoacyl_synth_C"/>
</dbReference>
<evidence type="ECO:0000256" key="6">
    <source>
        <dbReference type="ARBA" id="ARBA00022679"/>
    </source>
</evidence>
<keyword evidence="7" id="KW-0276">Fatty acid metabolism</keyword>
<comment type="catalytic activity">
    <reaction evidence="12 14">
        <text>(9Z)-hexadecenoyl-[ACP] + malonyl-[ACP] + H(+) = 3-oxo-(11Z)-octadecenoyl-[ACP] + holo-[ACP] + CO2</text>
        <dbReference type="Rhea" id="RHEA:55040"/>
        <dbReference type="Rhea" id="RHEA-COMP:9623"/>
        <dbReference type="Rhea" id="RHEA-COMP:9685"/>
        <dbReference type="Rhea" id="RHEA-COMP:10800"/>
        <dbReference type="Rhea" id="RHEA-COMP:14074"/>
        <dbReference type="ChEBI" id="CHEBI:15378"/>
        <dbReference type="ChEBI" id="CHEBI:16526"/>
        <dbReference type="ChEBI" id="CHEBI:64479"/>
        <dbReference type="ChEBI" id="CHEBI:78449"/>
        <dbReference type="ChEBI" id="CHEBI:83989"/>
        <dbReference type="ChEBI" id="CHEBI:138538"/>
        <dbReference type="EC" id="2.3.1.179"/>
    </reaction>
</comment>
<comment type="caution">
    <text evidence="18">The sequence shown here is derived from an EMBL/GenBank/DDBJ whole genome shotgun (WGS) entry which is preliminary data.</text>
</comment>
<dbReference type="PANTHER" id="PTHR11712">
    <property type="entry name" value="POLYKETIDE SYNTHASE-RELATED"/>
    <property type="match status" value="1"/>
</dbReference>
<dbReference type="PIRSF" id="PIRSF000447">
    <property type="entry name" value="KAS_II"/>
    <property type="match status" value="1"/>
</dbReference>
<evidence type="ECO:0000256" key="3">
    <source>
        <dbReference type="ARBA" id="ARBA00012356"/>
    </source>
</evidence>
<dbReference type="Proteomes" id="UP000223071">
    <property type="component" value="Unassembled WGS sequence"/>
</dbReference>
<keyword evidence="19" id="KW-1185">Reference proteome</keyword>
<dbReference type="SMART" id="SM00825">
    <property type="entry name" value="PKS_KS"/>
    <property type="match status" value="1"/>
</dbReference>
<keyword evidence="5 14" id="KW-0444">Lipid biosynthesis</keyword>
<dbReference type="RefSeq" id="WP_098502948.1">
    <property type="nucleotide sequence ID" value="NZ_PDJQ01000001.1"/>
</dbReference>
<dbReference type="InterPro" id="IPR016039">
    <property type="entry name" value="Thiolase-like"/>
</dbReference>
<accession>A0A2A9HET7</accession>
<dbReference type="SUPFAM" id="SSF53901">
    <property type="entry name" value="Thiolase-like"/>
    <property type="match status" value="2"/>
</dbReference>
<dbReference type="PANTHER" id="PTHR11712:SF336">
    <property type="entry name" value="3-OXOACYL-[ACYL-CARRIER-PROTEIN] SYNTHASE, MITOCHONDRIAL"/>
    <property type="match status" value="1"/>
</dbReference>
<evidence type="ECO:0000256" key="10">
    <source>
        <dbReference type="ARBA" id="ARBA00023315"/>
    </source>
</evidence>
<evidence type="ECO:0000256" key="7">
    <source>
        <dbReference type="ARBA" id="ARBA00022832"/>
    </source>
</evidence>
<evidence type="ECO:0000256" key="12">
    <source>
        <dbReference type="ARBA" id="ARBA00047318"/>
    </source>
</evidence>
<dbReference type="InterPro" id="IPR018201">
    <property type="entry name" value="Ketoacyl_synth_AS"/>
</dbReference>
<dbReference type="NCBIfam" id="NF005589">
    <property type="entry name" value="PRK07314.1"/>
    <property type="match status" value="1"/>
</dbReference>
<dbReference type="InterPro" id="IPR020841">
    <property type="entry name" value="PKS_Beta-ketoAc_synthase_dom"/>
</dbReference>
<dbReference type="GO" id="GO:0030497">
    <property type="term" value="P:fatty acid elongation"/>
    <property type="evidence" value="ECO:0007669"/>
    <property type="project" value="UniProtKB-ARBA"/>
</dbReference>
<gene>
    <name evidence="18" type="ORF">A9A59_0694</name>
</gene>
<dbReference type="Gene3D" id="3.40.47.10">
    <property type="match status" value="1"/>
</dbReference>
<keyword evidence="8" id="KW-0443">Lipid metabolism</keyword>
<organism evidence="18 19">
    <name type="scientific">Tepidiforma thermophila (strain KCTC 52669 / CGMCC 1.13589 / G233)</name>
    <dbReference type="NCBI Taxonomy" id="2761530"/>
    <lineage>
        <taxon>Bacteria</taxon>
        <taxon>Bacillati</taxon>
        <taxon>Chloroflexota</taxon>
        <taxon>Tepidiformia</taxon>
        <taxon>Tepidiformales</taxon>
        <taxon>Tepidiformaceae</taxon>
        <taxon>Tepidiforma</taxon>
    </lineage>
</organism>
<dbReference type="PROSITE" id="PS00606">
    <property type="entry name" value="KS3_1"/>
    <property type="match status" value="1"/>
</dbReference>
<dbReference type="FunFam" id="3.40.47.10:FF:000029">
    <property type="entry name" value="3-oxoacyl-[acyl-carrier-protein] synthase 1"/>
    <property type="match status" value="1"/>
</dbReference>
<feature type="domain" description="Ketosynthase family 3 (KS3)" evidence="17">
    <location>
        <begin position="8"/>
        <end position="416"/>
    </location>
</feature>
<dbReference type="EMBL" id="PDJQ01000001">
    <property type="protein sequence ID" value="PFG73496.1"/>
    <property type="molecule type" value="Genomic_DNA"/>
</dbReference>
<feature type="active site" description="For beta-ketoacyl synthase activity" evidence="15">
    <location>
        <position position="169"/>
    </location>
</feature>
<evidence type="ECO:0000256" key="2">
    <source>
        <dbReference type="ARBA" id="ARBA00008467"/>
    </source>
</evidence>
<evidence type="ECO:0000256" key="9">
    <source>
        <dbReference type="ARBA" id="ARBA00023160"/>
    </source>
</evidence>
<dbReference type="NCBIfam" id="TIGR03150">
    <property type="entry name" value="fabF"/>
    <property type="match status" value="1"/>
</dbReference>
<evidence type="ECO:0000313" key="19">
    <source>
        <dbReference type="Proteomes" id="UP000223071"/>
    </source>
</evidence>
<dbReference type="FunFam" id="3.40.47.10:FF:000018">
    <property type="entry name" value="3-oxoacyl-[acyl-carrier-protein] synthase 2"/>
    <property type="match status" value="1"/>
</dbReference>
<proteinExistence type="inferred from homology"/>
<evidence type="ECO:0000256" key="8">
    <source>
        <dbReference type="ARBA" id="ARBA00023098"/>
    </source>
</evidence>
<name>A0A2A9HET7_TEPT2</name>
<comment type="pathway">
    <text evidence="1 14">Lipid metabolism; fatty acid biosynthesis.</text>
</comment>
<dbReference type="UniPathway" id="UPA00094"/>
<comment type="catalytic activity">
    <reaction evidence="13 14">
        <text>a fatty acyl-[ACP] + malonyl-[ACP] + H(+) = a 3-oxoacyl-[ACP] + holo-[ACP] + CO2</text>
        <dbReference type="Rhea" id="RHEA:22836"/>
        <dbReference type="Rhea" id="RHEA-COMP:9623"/>
        <dbReference type="Rhea" id="RHEA-COMP:9685"/>
        <dbReference type="Rhea" id="RHEA-COMP:9916"/>
        <dbReference type="Rhea" id="RHEA-COMP:14125"/>
        <dbReference type="ChEBI" id="CHEBI:15378"/>
        <dbReference type="ChEBI" id="CHEBI:16526"/>
        <dbReference type="ChEBI" id="CHEBI:64479"/>
        <dbReference type="ChEBI" id="CHEBI:78449"/>
        <dbReference type="ChEBI" id="CHEBI:78776"/>
        <dbReference type="ChEBI" id="CHEBI:138651"/>
    </reaction>
</comment>
<dbReference type="EC" id="2.3.1.179" evidence="3 14"/>
<keyword evidence="9 14" id="KW-0275">Fatty acid biosynthesis</keyword>
<dbReference type="PROSITE" id="PS52004">
    <property type="entry name" value="KS3_2"/>
    <property type="match status" value="1"/>
</dbReference>
<dbReference type="Pfam" id="PF02801">
    <property type="entry name" value="Ketoacyl-synt_C"/>
    <property type="match status" value="1"/>
</dbReference>
<evidence type="ECO:0000256" key="14">
    <source>
        <dbReference type="PIRNR" id="PIRNR000447"/>
    </source>
</evidence>
<dbReference type="InterPro" id="IPR000794">
    <property type="entry name" value="Beta-ketoacyl_synthase"/>
</dbReference>
<evidence type="ECO:0000256" key="13">
    <source>
        <dbReference type="ARBA" id="ARBA00047659"/>
    </source>
</evidence>
<comment type="function">
    <text evidence="11 14">Involved in the type II fatty acid elongation cycle. Catalyzes the elongation of a wide range of acyl-ACP by the addition of two carbons from malonyl-ACP to an acyl acceptor. Can efficiently catalyze the conversion of palmitoleoyl-ACP (cis-hexadec-9-enoyl-ACP) to cis-vaccenoyl-ACP (cis-octadec-11-enoyl-ACP), an essential step in the thermal regulation of fatty acid composition.</text>
</comment>
<dbReference type="Pfam" id="PF00109">
    <property type="entry name" value="ketoacyl-synt"/>
    <property type="match status" value="1"/>
</dbReference>
<evidence type="ECO:0000256" key="5">
    <source>
        <dbReference type="ARBA" id="ARBA00022516"/>
    </source>
</evidence>
<evidence type="ECO:0000256" key="11">
    <source>
        <dbReference type="ARBA" id="ARBA00024006"/>
    </source>
</evidence>
<dbReference type="InterPro" id="IPR017568">
    <property type="entry name" value="3-oxoacyl-ACP_synth-2"/>
</dbReference>
<evidence type="ECO:0000256" key="15">
    <source>
        <dbReference type="PIRSR" id="PIRSR000447-1"/>
    </source>
</evidence>
<dbReference type="InterPro" id="IPR014030">
    <property type="entry name" value="Ketoacyl_synth_N"/>
</dbReference>
<reference evidence="18 19" key="1">
    <citation type="submission" date="2017-09" db="EMBL/GenBank/DDBJ databases">
        <title>Sequencing the genomes of two abundant thermophiles in Great Basin hot springs: Thermocrinis jamiesonii and novel Chloroflexi Thermoflexus hugenholtzii.</title>
        <authorList>
            <person name="Hedlund B."/>
        </authorList>
    </citation>
    <scope>NUCLEOTIDE SEQUENCE [LARGE SCALE GENOMIC DNA]</scope>
    <source>
        <strain evidence="18 19">G233</strain>
    </source>
</reference>
<sequence>MNETLRSRTRVVVTGLGAITPAGQTVDEFWQNLVDGRSGIGYLTMVDPTGYPCKFAGEVKDWDPTRYIERKAARRMARFSQFMVAAAAQAIADAGLDLDAEDRDRIAVLVGNGGGGYPDIQEAARTLFERGGMRIDPLYLARSLGNMAAAQVSLQFGLRGYNGTIVTACAAGTQAIGEAAWLIRTGRAEIAVTGGCEAGISELGLAGFSVMRALTSFDGPPEEASRPFDATRDGFVPCEGAGALILESEAHARARGARIYAEIAGFGCTNDAFHVAAPPDDGEGAARAMAEALRDAGLSPADIDYINAHATSTPLGDTAETRAIKRVFGKDAYRVAISATKSLIGHGLGASGGMETVATIKTIETGTIHPTINLHHPDPDCDLDYVPNVARKAEVRAALKNSFGFGGQNSSLAIVRYEP</sequence>
<comment type="similarity">
    <text evidence="2 14 16">Belongs to the thiolase-like superfamily. Beta-ketoacyl-ACP synthases family.</text>
</comment>
<protein>
    <recommendedName>
        <fullName evidence="4 14">3-oxoacyl-[acyl-carrier-protein] synthase 2</fullName>
        <ecNumber evidence="3 14">2.3.1.179</ecNumber>
    </recommendedName>
</protein>
<keyword evidence="10 14" id="KW-0012">Acyltransferase</keyword>
<evidence type="ECO:0000313" key="18">
    <source>
        <dbReference type="EMBL" id="PFG73496.1"/>
    </source>
</evidence>
<dbReference type="CDD" id="cd00834">
    <property type="entry name" value="KAS_I_II"/>
    <property type="match status" value="1"/>
</dbReference>
<evidence type="ECO:0000256" key="16">
    <source>
        <dbReference type="RuleBase" id="RU003694"/>
    </source>
</evidence>
<evidence type="ECO:0000259" key="17">
    <source>
        <dbReference type="PROSITE" id="PS52004"/>
    </source>
</evidence>
<evidence type="ECO:0000256" key="4">
    <source>
        <dbReference type="ARBA" id="ARBA00014657"/>
    </source>
</evidence>